<dbReference type="GO" id="GO:0000286">
    <property type="term" value="F:alanine dehydrogenase activity"/>
    <property type="evidence" value="ECO:0007669"/>
    <property type="project" value="UniProtKB-UniRule"/>
</dbReference>
<comment type="similarity">
    <text evidence="3">Belongs to the ornithine cyclodeaminase/mu-crystallin family. Archaeal alanine dehydrogenase subfamily.</text>
</comment>
<dbReference type="GO" id="GO:0016829">
    <property type="term" value="F:lyase activity"/>
    <property type="evidence" value="ECO:0007669"/>
    <property type="project" value="UniProtKB-KW"/>
</dbReference>
<dbReference type="SUPFAM" id="SSF51735">
    <property type="entry name" value="NAD(P)-binding Rossmann-fold domains"/>
    <property type="match status" value="1"/>
</dbReference>
<dbReference type="Proteomes" id="UP000066042">
    <property type="component" value="Chromosome"/>
</dbReference>
<dbReference type="InterPro" id="IPR028609">
    <property type="entry name" value="AlaDH_arch-typ"/>
</dbReference>
<name>A0A0S1XBI2_THEBA</name>
<dbReference type="GO" id="GO:0005737">
    <property type="term" value="C:cytoplasm"/>
    <property type="evidence" value="ECO:0007669"/>
    <property type="project" value="TreeGrafter"/>
</dbReference>
<comment type="function">
    <text evidence="3">Catalyzes the NAD(+)-dependent oxidative deamination of L-alanine to pyruvate, and the reverse reaction, the reductive amination of pyruvate.</text>
</comment>
<protein>
    <recommendedName>
        <fullName evidence="3">Alanine dehydrogenase</fullName>
        <shortName evidence="3">AlaDH</shortName>
        <ecNumber evidence="3">1.4.1.1</ecNumber>
    </recommendedName>
</protein>
<feature type="binding site" evidence="3">
    <location>
        <position position="110"/>
    </location>
    <ligand>
        <name>NAD(+)</name>
        <dbReference type="ChEBI" id="CHEBI:57540"/>
    </ligand>
</feature>
<evidence type="ECO:0000256" key="3">
    <source>
        <dbReference type="HAMAP-Rule" id="MF_00935"/>
    </source>
</evidence>
<keyword evidence="2 3" id="KW-0520">NAD</keyword>
<evidence type="ECO:0000256" key="2">
    <source>
        <dbReference type="ARBA" id="ARBA00023027"/>
    </source>
</evidence>
<dbReference type="PANTHER" id="PTHR13812">
    <property type="entry name" value="KETIMINE REDUCTASE MU-CRYSTALLIN"/>
    <property type="match status" value="1"/>
</dbReference>
<proteinExistence type="inferred from homology"/>
<dbReference type="Gene3D" id="3.30.1780.10">
    <property type="entry name" value="ornithine cyclodeaminase, domain 1"/>
    <property type="match status" value="1"/>
</dbReference>
<dbReference type="EC" id="1.4.1.1" evidence="3"/>
<dbReference type="AlphaFoldDB" id="A0A0S1XBI2"/>
<comment type="caution">
    <text evidence="3">Lacks conserved residue(s) required for the propagation of feature annotation.</text>
</comment>
<dbReference type="InterPro" id="IPR003462">
    <property type="entry name" value="ODC_Mu_crystall"/>
</dbReference>
<dbReference type="Pfam" id="PF02423">
    <property type="entry name" value="OCD_Mu_crystall"/>
    <property type="match status" value="1"/>
</dbReference>
<dbReference type="FunFam" id="3.40.50.720:FF:000311">
    <property type="entry name" value="Ornithine cyclodeaminase"/>
    <property type="match status" value="1"/>
</dbReference>
<dbReference type="GO" id="GO:0051287">
    <property type="term" value="F:NAD binding"/>
    <property type="evidence" value="ECO:0007669"/>
    <property type="project" value="UniProtKB-UniRule"/>
</dbReference>
<keyword evidence="3" id="KW-0547">Nucleotide-binding</keyword>
<dbReference type="STRING" id="55802.TBCH5v1_1172"/>
<sequence length="325" mass="35926">MLVLSRNDLEKILSMKEVIKAIEKAFLELYNGTAKVPLRTIIDIEKHKGTMLYMPCYLEENDALAIKVVSVYEENLKKGFPTIFATVLVNDPETGKPLAIMEGGYLTAMRTGATSGVATRYLARKDSRTVGIIGAGVQARTQLWAVYEVRPLKKVFVYDISMERAKSFADYMSKKLGIEIIIAKSPEEVVRNSDILILATTAKQSVIDGDWIREGTHINSIGWVGPEGRELDSKTVRKAKLIVDSKDAVLKESGDIIIPIKEGIIDESHIYAELGEIVSGAKKGRTSNEEITLFKSVGLAIEDAITAKLAYEKAIKENIGKEVEF</sequence>
<dbReference type="RefSeq" id="WP_056933828.1">
    <property type="nucleotide sequence ID" value="NZ_CP013050.1"/>
</dbReference>
<keyword evidence="1 3" id="KW-0560">Oxidoreductase</keyword>
<dbReference type="PANTHER" id="PTHR13812:SF19">
    <property type="entry name" value="KETIMINE REDUCTASE MU-CRYSTALLIN"/>
    <property type="match status" value="1"/>
</dbReference>
<feature type="binding site" evidence="3">
    <location>
        <position position="296"/>
    </location>
    <ligand>
        <name>NAD(+)</name>
        <dbReference type="ChEBI" id="CHEBI:57540"/>
    </ligand>
</feature>
<evidence type="ECO:0000313" key="4">
    <source>
        <dbReference type="EMBL" id="ALM75100.1"/>
    </source>
</evidence>
<dbReference type="EMBL" id="CP013050">
    <property type="protein sequence ID" value="ALM75100.1"/>
    <property type="molecule type" value="Genomic_DNA"/>
</dbReference>
<feature type="binding site" evidence="3">
    <location>
        <begin position="137"/>
        <end position="138"/>
    </location>
    <ligand>
        <name>NAD(+)</name>
        <dbReference type="ChEBI" id="CHEBI:57540"/>
    </ligand>
</feature>
<dbReference type="GeneID" id="26136428"/>
<feature type="active site" description="Proton donor/acceptor" evidence="3">
    <location>
        <position position="67"/>
    </location>
</feature>
<accession>A0A0S1XBI2</accession>
<dbReference type="FunFam" id="3.30.1780.10:FF:000002">
    <property type="entry name" value="Ornithine cyclodeaminase"/>
    <property type="match status" value="1"/>
</dbReference>
<dbReference type="GO" id="GO:0006522">
    <property type="term" value="P:alanine metabolic process"/>
    <property type="evidence" value="ECO:0007669"/>
    <property type="project" value="UniProtKB-UniRule"/>
</dbReference>
<gene>
    <name evidence="3" type="primary">ala</name>
    <name evidence="4" type="ORF">TBCH5v1_1172</name>
</gene>
<keyword evidence="4" id="KW-0456">Lyase</keyword>
<dbReference type="Gene3D" id="3.40.50.720">
    <property type="entry name" value="NAD(P)-binding Rossmann-like Domain"/>
    <property type="match status" value="1"/>
</dbReference>
<dbReference type="InterPro" id="IPR023401">
    <property type="entry name" value="ODC_N"/>
</dbReference>
<dbReference type="PIRSF" id="PIRSF001439">
    <property type="entry name" value="CryM"/>
    <property type="match status" value="1"/>
</dbReference>
<evidence type="ECO:0000313" key="5">
    <source>
        <dbReference type="Proteomes" id="UP000066042"/>
    </source>
</evidence>
<dbReference type="HAMAP" id="MF_00935">
    <property type="entry name" value="AlaDH_arch"/>
    <property type="match status" value="1"/>
</dbReference>
<organism evidence="4 5">
    <name type="scientific">Thermococcus barophilus</name>
    <dbReference type="NCBI Taxonomy" id="55802"/>
    <lineage>
        <taxon>Archaea</taxon>
        <taxon>Methanobacteriati</taxon>
        <taxon>Methanobacteriota</taxon>
        <taxon>Thermococci</taxon>
        <taxon>Thermococcales</taxon>
        <taxon>Thermococcaceae</taxon>
        <taxon>Thermococcus</taxon>
    </lineage>
</organism>
<dbReference type="PATRIC" id="fig|55802.8.peg.1153"/>
<comment type="catalytic activity">
    <reaction evidence="3">
        <text>L-alanine + NAD(+) + H2O = pyruvate + NH4(+) + NADH + H(+)</text>
        <dbReference type="Rhea" id="RHEA:18405"/>
        <dbReference type="ChEBI" id="CHEBI:15361"/>
        <dbReference type="ChEBI" id="CHEBI:15377"/>
        <dbReference type="ChEBI" id="CHEBI:15378"/>
        <dbReference type="ChEBI" id="CHEBI:28938"/>
        <dbReference type="ChEBI" id="CHEBI:57540"/>
        <dbReference type="ChEBI" id="CHEBI:57945"/>
        <dbReference type="ChEBI" id="CHEBI:57972"/>
        <dbReference type="EC" id="1.4.1.1"/>
    </reaction>
</comment>
<reference evidence="4 5" key="1">
    <citation type="journal article" date="2016" name="Genome Announc.">
        <title>Complete genome sequence of the hyperthermophilic and piezophilic archaeon Thermococcus barophilus Ch5, capable of growth at the expense of hydrogenogenesis from carbon monoxide and formate.</title>
        <authorList>
            <person name="Oger P."/>
            <person name="Sokolova T.G."/>
            <person name="Kozhevnikova D.A."/>
            <person name="Taranov E.A."/>
            <person name="Vannier P."/>
            <person name="Lee H.S."/>
            <person name="Kwon K.K."/>
            <person name="Kang S.G."/>
            <person name="Lee J.H."/>
            <person name="Bonch-Osmolovskaya E.A."/>
            <person name="Lebedinsky A.V."/>
        </authorList>
    </citation>
    <scope>NUCLEOTIDE SEQUENCE [LARGE SCALE GENOMIC DNA]</scope>
    <source>
        <strain evidence="5">Ch5</strain>
    </source>
</reference>
<evidence type="ECO:0000256" key="1">
    <source>
        <dbReference type="ARBA" id="ARBA00023002"/>
    </source>
</evidence>
<dbReference type="InterPro" id="IPR036291">
    <property type="entry name" value="NAD(P)-bd_dom_sf"/>
</dbReference>